<dbReference type="PROSITE" id="PS51094">
    <property type="entry name" value="PTS_EIIA_TYPE_2"/>
    <property type="match status" value="1"/>
</dbReference>
<evidence type="ECO:0000313" key="3">
    <source>
        <dbReference type="Proteomes" id="UP000198862"/>
    </source>
</evidence>
<reference evidence="2 3" key="1">
    <citation type="submission" date="2016-10" db="EMBL/GenBank/DDBJ databases">
        <authorList>
            <person name="de Groot N.N."/>
        </authorList>
    </citation>
    <scope>NUCLEOTIDE SEQUENCE [LARGE SCALE GENOMIC DNA]</scope>
    <source>
        <strain evidence="2 3">DSM 6059</strain>
    </source>
</reference>
<gene>
    <name evidence="2" type="ORF">SAMN02745724_04134</name>
</gene>
<dbReference type="GO" id="GO:0008982">
    <property type="term" value="F:protein-N(PI)-phosphohistidine-sugar phosphotransferase activity"/>
    <property type="evidence" value="ECO:0007669"/>
    <property type="project" value="InterPro"/>
</dbReference>
<proteinExistence type="predicted"/>
<dbReference type="Pfam" id="PF00359">
    <property type="entry name" value="PTS_EIIA_2"/>
    <property type="match status" value="1"/>
</dbReference>
<dbReference type="PANTHER" id="PTHR47738">
    <property type="entry name" value="PTS SYSTEM FRUCTOSE-LIKE EIIA COMPONENT-RELATED"/>
    <property type="match status" value="1"/>
</dbReference>
<dbReference type="RefSeq" id="WP_091989158.1">
    <property type="nucleotide sequence ID" value="NZ_FOLO01000047.1"/>
</dbReference>
<organism evidence="2 3">
    <name type="scientific">Pseudoalteromonas denitrificans DSM 6059</name>
    <dbReference type="NCBI Taxonomy" id="1123010"/>
    <lineage>
        <taxon>Bacteria</taxon>
        <taxon>Pseudomonadati</taxon>
        <taxon>Pseudomonadota</taxon>
        <taxon>Gammaproteobacteria</taxon>
        <taxon>Alteromonadales</taxon>
        <taxon>Pseudoalteromonadaceae</taxon>
        <taxon>Pseudoalteromonas</taxon>
    </lineage>
</organism>
<feature type="domain" description="PTS EIIA type-2" evidence="1">
    <location>
        <begin position="4"/>
        <end position="147"/>
    </location>
</feature>
<evidence type="ECO:0000259" key="1">
    <source>
        <dbReference type="PROSITE" id="PS51094"/>
    </source>
</evidence>
<dbReference type="InterPro" id="IPR051541">
    <property type="entry name" value="PTS_SugarTrans_NitroReg"/>
</dbReference>
<accession>A0A1I1R7V5</accession>
<dbReference type="GO" id="GO:0030295">
    <property type="term" value="F:protein kinase activator activity"/>
    <property type="evidence" value="ECO:0007669"/>
    <property type="project" value="TreeGrafter"/>
</dbReference>
<dbReference type="AlphaFoldDB" id="A0A1I1R7V5"/>
<dbReference type="EMBL" id="FOLO01000047">
    <property type="protein sequence ID" value="SFD30237.1"/>
    <property type="molecule type" value="Genomic_DNA"/>
</dbReference>
<dbReference type="InterPro" id="IPR006320">
    <property type="entry name" value="PTS_Nitro_regul"/>
</dbReference>
<name>A0A1I1R7V5_9GAMM</name>
<dbReference type="InterPro" id="IPR016152">
    <property type="entry name" value="PTrfase/Anion_transptr"/>
</dbReference>
<dbReference type="PROSITE" id="PS00372">
    <property type="entry name" value="PTS_EIIA_TYPE_2_HIS"/>
    <property type="match status" value="1"/>
</dbReference>
<dbReference type="Gene3D" id="3.40.930.10">
    <property type="entry name" value="Mannitol-specific EII, Chain A"/>
    <property type="match status" value="1"/>
</dbReference>
<dbReference type="Proteomes" id="UP000198862">
    <property type="component" value="Unassembled WGS sequence"/>
</dbReference>
<dbReference type="STRING" id="1123010.SAMN02745724_04134"/>
<dbReference type="GO" id="GO:0009401">
    <property type="term" value="P:phosphoenolpyruvate-dependent sugar phosphotransferase system"/>
    <property type="evidence" value="ECO:0007669"/>
    <property type="project" value="InterPro"/>
</dbReference>
<dbReference type="InterPro" id="IPR002178">
    <property type="entry name" value="PTS_EIIA_type-2_dom"/>
</dbReference>
<dbReference type="OrthoDB" id="95460at2"/>
<dbReference type="PANTHER" id="PTHR47738:SF1">
    <property type="entry name" value="NITROGEN REGULATORY PROTEIN"/>
    <property type="match status" value="1"/>
</dbReference>
<evidence type="ECO:0000313" key="2">
    <source>
        <dbReference type="EMBL" id="SFD30237.1"/>
    </source>
</evidence>
<dbReference type="SUPFAM" id="SSF55804">
    <property type="entry name" value="Phoshotransferase/anion transport protein"/>
    <property type="match status" value="1"/>
</dbReference>
<dbReference type="CDD" id="cd00211">
    <property type="entry name" value="PTS_IIA_fru"/>
    <property type="match status" value="1"/>
</dbReference>
<dbReference type="NCBIfam" id="TIGR01419">
    <property type="entry name" value="nitro_reg_IIA"/>
    <property type="match status" value="1"/>
</dbReference>
<protein>
    <submittedName>
        <fullName evidence="2">PTS IIA-like nitrogen-regulatory protein PtsN</fullName>
    </submittedName>
</protein>
<sequence length="147" mass="16485">MINLFLSKDCTKAAVLFHSKKRILEYISQVAHQKLPELSEHEILNSLLKREKLGSTGIGKGIALPHGRLSNIEQTLAILVVNEEPIAFDAIDDRPVDIFITLLVPDVQCQTHLKTLAAIADKLKDKQFCKKLRNAQSDQNLYDIIAD</sequence>
<keyword evidence="3" id="KW-1185">Reference proteome</keyword>